<dbReference type="InterPro" id="IPR036921">
    <property type="entry name" value="PurM-like_N_sf"/>
</dbReference>
<dbReference type="Gene3D" id="3.90.650.10">
    <property type="entry name" value="PurM-like C-terminal domain"/>
    <property type="match status" value="1"/>
</dbReference>
<dbReference type="Pfam" id="PF00586">
    <property type="entry name" value="AIRS"/>
    <property type="match status" value="1"/>
</dbReference>
<evidence type="ECO:0000313" key="4">
    <source>
        <dbReference type="EMBL" id="PIZ14407.1"/>
    </source>
</evidence>
<dbReference type="CDD" id="cd02197">
    <property type="entry name" value="HypE"/>
    <property type="match status" value="1"/>
</dbReference>
<dbReference type="SUPFAM" id="SSF56042">
    <property type="entry name" value="PurM C-terminal domain-like"/>
    <property type="match status" value="1"/>
</dbReference>
<feature type="non-terminal residue" evidence="4">
    <location>
        <position position="1"/>
    </location>
</feature>
<dbReference type="GO" id="GO:0051604">
    <property type="term" value="P:protein maturation"/>
    <property type="evidence" value="ECO:0007669"/>
    <property type="project" value="TreeGrafter"/>
</dbReference>
<dbReference type="Proteomes" id="UP000229307">
    <property type="component" value="Unassembled WGS sequence"/>
</dbReference>
<protein>
    <submittedName>
        <fullName evidence="4">Hydrogenase expression/formation protein HypE</fullName>
    </submittedName>
</protein>
<dbReference type="Pfam" id="PF02769">
    <property type="entry name" value="AIRS_C"/>
    <property type="match status" value="1"/>
</dbReference>
<dbReference type="NCBIfam" id="TIGR02124">
    <property type="entry name" value="hypE"/>
    <property type="match status" value="1"/>
</dbReference>
<dbReference type="Gene3D" id="3.30.1330.10">
    <property type="entry name" value="PurM-like, N-terminal domain"/>
    <property type="match status" value="1"/>
</dbReference>
<dbReference type="EMBL" id="PFMR01000356">
    <property type="protein sequence ID" value="PIZ14407.1"/>
    <property type="molecule type" value="Genomic_DNA"/>
</dbReference>
<comment type="caution">
    <text evidence="4">The sequence shown here is derived from an EMBL/GenBank/DDBJ whole genome shotgun (WGS) entry which is preliminary data.</text>
</comment>
<evidence type="ECO:0000313" key="5">
    <source>
        <dbReference type="Proteomes" id="UP000229307"/>
    </source>
</evidence>
<dbReference type="InterPro" id="IPR011854">
    <property type="entry name" value="HypE"/>
</dbReference>
<feature type="domain" description="PurM-like C-terminal" evidence="3">
    <location>
        <begin position="102"/>
        <end position="254"/>
    </location>
</feature>
<sequence>PVFFRGGDIGRLSVCGTVNDLSMCGARPLFITLALIIEEGFPVSDLERISLSAAKTAAEAGVKVVTGDLKVVPKGKVDKIFTNTSGIGTVKKGVDVSGSNAGPGDSVILSGFMGDHEIAVLSGRAGFDLSVKIKSDCQPLNKIVQKILCLPEAVRCLRDPTRGGLATTLNEICVSSNAGMEIDEALVPVRSAVRSACGMLGFDPFYLANEGKFAAIVKEKYAGRILRIIRAEKEGRDAAVIGRVVNTHRGEVILRTRSGGRRILGMLAGEQLPRIC</sequence>
<dbReference type="PANTHER" id="PTHR30303:SF0">
    <property type="entry name" value="CARBAMOYL DEHYDRATASE HYPE"/>
    <property type="match status" value="1"/>
</dbReference>
<accession>A0A2M7S4E9</accession>
<evidence type="ECO:0000259" key="3">
    <source>
        <dbReference type="Pfam" id="PF02769"/>
    </source>
</evidence>
<dbReference type="InterPro" id="IPR036676">
    <property type="entry name" value="PurM-like_C_sf"/>
</dbReference>
<organism evidence="4 5">
    <name type="scientific">Candidatus Desantisbacteria bacterium CG_4_10_14_0_8_um_filter_48_22</name>
    <dbReference type="NCBI Taxonomy" id="1974543"/>
    <lineage>
        <taxon>Bacteria</taxon>
        <taxon>Candidatus Desantisiibacteriota</taxon>
    </lineage>
</organism>
<proteinExistence type="inferred from homology"/>
<dbReference type="InterPro" id="IPR016188">
    <property type="entry name" value="PurM-like_N"/>
</dbReference>
<gene>
    <name evidence="4" type="primary">hypE</name>
    <name evidence="4" type="ORF">COY52_12755</name>
</gene>
<reference evidence="5" key="1">
    <citation type="submission" date="2017-09" db="EMBL/GenBank/DDBJ databases">
        <title>Depth-based differentiation of microbial function through sediment-hosted aquifers and enrichment of novel symbionts in the deep terrestrial subsurface.</title>
        <authorList>
            <person name="Probst A.J."/>
            <person name="Ladd B."/>
            <person name="Jarett J.K."/>
            <person name="Geller-Mcgrath D.E."/>
            <person name="Sieber C.M.K."/>
            <person name="Emerson J.B."/>
            <person name="Anantharaman K."/>
            <person name="Thomas B.C."/>
            <person name="Malmstrom R."/>
            <person name="Stieglmeier M."/>
            <person name="Klingl A."/>
            <person name="Woyke T."/>
            <person name="Ryan C.M."/>
            <person name="Banfield J.F."/>
        </authorList>
    </citation>
    <scope>NUCLEOTIDE SEQUENCE [LARGE SCALE GENOMIC DNA]</scope>
</reference>
<feature type="domain" description="PurM-like N-terminal" evidence="2">
    <location>
        <begin position="4"/>
        <end position="90"/>
    </location>
</feature>
<evidence type="ECO:0000259" key="2">
    <source>
        <dbReference type="Pfam" id="PF00586"/>
    </source>
</evidence>
<dbReference type="PANTHER" id="PTHR30303">
    <property type="entry name" value="HYDROGENASE ISOENZYMES FORMATION PROTEIN HYPE"/>
    <property type="match status" value="1"/>
</dbReference>
<name>A0A2M7S4E9_9BACT</name>
<dbReference type="InterPro" id="IPR010918">
    <property type="entry name" value="PurM-like_C_dom"/>
</dbReference>
<dbReference type="SUPFAM" id="SSF55326">
    <property type="entry name" value="PurM N-terminal domain-like"/>
    <property type="match status" value="1"/>
</dbReference>
<dbReference type="AlphaFoldDB" id="A0A2M7S4E9"/>
<evidence type="ECO:0000256" key="1">
    <source>
        <dbReference type="ARBA" id="ARBA00006243"/>
    </source>
</evidence>
<comment type="similarity">
    <text evidence="1">Belongs to the HypE family.</text>
</comment>